<proteinExistence type="predicted"/>
<sequence>MASLDPNSSAIARVPSSGSAAVRWSSTILDRLAVIRFYGTYKPEEVQPLINEEISTINLALRALYAELNQYSPSSRLPPEIVSYIFSILSEGDHPHRVKGSPCNGLVRDTLGWITATHVCRRWRHIALETPILWRHVRLSLGVVWAEEIAKRAQSQPLHVTLDLAGRSTDRSIAAVCNFMATYLPRIQSLYLEDSSRFVQQVVKCLKHPMPLLESFEIITMPRETGWSFPNELFIGTNTPRLHRLVMAGCQSFNLAPPVLRQLICLDIDGELEDHQHLRRALAALGEMPSLERLTMRHCYDRDTLWDPPTFIAPLSPTLSSLILSGHFVHTMSLLRQLRIPPTTRLALTCHSKGHAHAYPALFECLAESTFPMRSPFSHVIFSTQAKTVAMDAWRMPNRDISPECGAQRQDGPPPDLHLSFTWMYSRRGDHAPLMKAILEDVLSVEHLEDLELHGVEASLARQTWREHYGRARALRSLHIQEHNVQTLCEALTADDQSPVPFLPCLAELQVKGFRDDLVQPLHDAFKVRNADDFPLQRLVLESTSDGDHNEQKLSQLRAVIPNVICFGVDFE</sequence>
<keyword evidence="2" id="KW-1185">Reference proteome</keyword>
<reference evidence="1" key="1">
    <citation type="submission" date="2021-03" db="EMBL/GenBank/DDBJ databases">
        <authorList>
            <consortium name="DOE Joint Genome Institute"/>
            <person name="Ahrendt S."/>
            <person name="Looney B.P."/>
            <person name="Miyauchi S."/>
            <person name="Morin E."/>
            <person name="Drula E."/>
            <person name="Courty P.E."/>
            <person name="Chicoki N."/>
            <person name="Fauchery L."/>
            <person name="Kohler A."/>
            <person name="Kuo A."/>
            <person name="Labutti K."/>
            <person name="Pangilinan J."/>
            <person name="Lipzen A."/>
            <person name="Riley R."/>
            <person name="Andreopoulos W."/>
            <person name="He G."/>
            <person name="Johnson J."/>
            <person name="Barry K.W."/>
            <person name="Grigoriev I.V."/>
            <person name="Nagy L."/>
            <person name="Hibbett D."/>
            <person name="Henrissat B."/>
            <person name="Matheny P.B."/>
            <person name="Labbe J."/>
            <person name="Martin F."/>
        </authorList>
    </citation>
    <scope>NUCLEOTIDE SEQUENCE</scope>
    <source>
        <strain evidence="1">HHB10654</strain>
    </source>
</reference>
<gene>
    <name evidence="1" type="ORF">BV25DRAFT_1922372</name>
</gene>
<evidence type="ECO:0000313" key="1">
    <source>
        <dbReference type="EMBL" id="KAI0054790.1"/>
    </source>
</evidence>
<dbReference type="Proteomes" id="UP000814140">
    <property type="component" value="Unassembled WGS sequence"/>
</dbReference>
<accession>A0ACB8SFI8</accession>
<dbReference type="EMBL" id="MU277346">
    <property type="protein sequence ID" value="KAI0054790.1"/>
    <property type="molecule type" value="Genomic_DNA"/>
</dbReference>
<protein>
    <submittedName>
        <fullName evidence="1">Uncharacterized protein</fullName>
    </submittedName>
</protein>
<comment type="caution">
    <text evidence="1">The sequence shown here is derived from an EMBL/GenBank/DDBJ whole genome shotgun (WGS) entry which is preliminary data.</text>
</comment>
<organism evidence="1 2">
    <name type="scientific">Artomyces pyxidatus</name>
    <dbReference type="NCBI Taxonomy" id="48021"/>
    <lineage>
        <taxon>Eukaryota</taxon>
        <taxon>Fungi</taxon>
        <taxon>Dikarya</taxon>
        <taxon>Basidiomycota</taxon>
        <taxon>Agaricomycotina</taxon>
        <taxon>Agaricomycetes</taxon>
        <taxon>Russulales</taxon>
        <taxon>Auriscalpiaceae</taxon>
        <taxon>Artomyces</taxon>
    </lineage>
</organism>
<evidence type="ECO:0000313" key="2">
    <source>
        <dbReference type="Proteomes" id="UP000814140"/>
    </source>
</evidence>
<reference evidence="1" key="2">
    <citation type="journal article" date="2022" name="New Phytol.">
        <title>Evolutionary transition to the ectomycorrhizal habit in the genomes of a hyperdiverse lineage of mushroom-forming fungi.</title>
        <authorList>
            <person name="Looney B."/>
            <person name="Miyauchi S."/>
            <person name="Morin E."/>
            <person name="Drula E."/>
            <person name="Courty P.E."/>
            <person name="Kohler A."/>
            <person name="Kuo A."/>
            <person name="LaButti K."/>
            <person name="Pangilinan J."/>
            <person name="Lipzen A."/>
            <person name="Riley R."/>
            <person name="Andreopoulos W."/>
            <person name="He G."/>
            <person name="Johnson J."/>
            <person name="Nolan M."/>
            <person name="Tritt A."/>
            <person name="Barry K.W."/>
            <person name="Grigoriev I.V."/>
            <person name="Nagy L.G."/>
            <person name="Hibbett D."/>
            <person name="Henrissat B."/>
            <person name="Matheny P.B."/>
            <person name="Labbe J."/>
            <person name="Martin F.M."/>
        </authorList>
    </citation>
    <scope>NUCLEOTIDE SEQUENCE</scope>
    <source>
        <strain evidence="1">HHB10654</strain>
    </source>
</reference>
<name>A0ACB8SFI8_9AGAM</name>